<dbReference type="STRING" id="1427503.HE1_00045"/>
<dbReference type="Pfam" id="PF01027">
    <property type="entry name" value="Bax1-I"/>
    <property type="match status" value="1"/>
</dbReference>
<reference evidence="7 8" key="1">
    <citation type="journal article" date="2014" name="FEMS Microbiol. Lett.">
        <title>Draft genome sequences of three Holospora species (Holospora obtusa, Holospora undulata, and Holospora elegans), endonuclear symbiotic bacteria of the ciliate Paramecium caudatum.</title>
        <authorList>
            <person name="Dohra H."/>
            <person name="Tanaka K."/>
            <person name="Suzuki T."/>
            <person name="Fujishima M."/>
            <person name="Suzuki H."/>
        </authorList>
    </citation>
    <scope>NUCLEOTIDE SEQUENCE [LARGE SCALE GENOMIC DNA]</scope>
    <source>
        <strain evidence="7 8">E1</strain>
    </source>
</reference>
<accession>A0A023DWP5</accession>
<dbReference type="GO" id="GO:0005886">
    <property type="term" value="C:plasma membrane"/>
    <property type="evidence" value="ECO:0007669"/>
    <property type="project" value="TreeGrafter"/>
</dbReference>
<evidence type="ECO:0000256" key="1">
    <source>
        <dbReference type="ARBA" id="ARBA00004141"/>
    </source>
</evidence>
<dbReference type="PANTHER" id="PTHR23291">
    <property type="entry name" value="BAX INHIBITOR-RELATED"/>
    <property type="match status" value="1"/>
</dbReference>
<evidence type="ECO:0000256" key="5">
    <source>
        <dbReference type="ARBA" id="ARBA00023136"/>
    </source>
</evidence>
<feature type="transmembrane region" description="Helical" evidence="6">
    <location>
        <begin position="165"/>
        <end position="182"/>
    </location>
</feature>
<dbReference type="PANTHER" id="PTHR23291:SF50">
    <property type="entry name" value="PROTEIN LIFEGUARD 4"/>
    <property type="match status" value="1"/>
</dbReference>
<feature type="transmembrane region" description="Helical" evidence="6">
    <location>
        <begin position="21"/>
        <end position="44"/>
    </location>
</feature>
<sequence length="229" mass="24903">MYSLKTSSRNTADTGLQKFLMGIYSYMALGLGLTGVVGFAINVAPPGIRHFFHSISPIVGFLTLGLVWIMGSRIGQATVQRAQTLFWVYAALVGVSLAGFLSQFSIHAISRAFFVTSFMFGGASAFGYLTKKDLTRMGSFLIMGALGLVIASVINIFLASSITDFAISILGVIVFTGLAAYDTQALKDLYFRLPLDTSIRERASILGALNLYLDVLNMFLYMLRLGDRD</sequence>
<evidence type="ECO:0000256" key="3">
    <source>
        <dbReference type="ARBA" id="ARBA00022692"/>
    </source>
</evidence>
<evidence type="ECO:0000256" key="2">
    <source>
        <dbReference type="ARBA" id="ARBA00010350"/>
    </source>
</evidence>
<proteinExistence type="inferred from homology"/>
<evidence type="ECO:0000256" key="4">
    <source>
        <dbReference type="ARBA" id="ARBA00022989"/>
    </source>
</evidence>
<keyword evidence="5 6" id="KW-0472">Membrane</keyword>
<feature type="transmembrane region" description="Helical" evidence="6">
    <location>
        <begin position="140"/>
        <end position="159"/>
    </location>
</feature>
<comment type="similarity">
    <text evidence="2 6">Belongs to the BI1 family.</text>
</comment>
<protein>
    <recommendedName>
        <fullName evidence="9">Inner membrane protein YbhL</fullName>
    </recommendedName>
</protein>
<comment type="subcellular location">
    <subcellularLocation>
        <location evidence="1">Membrane</location>
        <topology evidence="1">Multi-pass membrane protein</topology>
    </subcellularLocation>
</comment>
<evidence type="ECO:0000256" key="6">
    <source>
        <dbReference type="RuleBase" id="RU004379"/>
    </source>
</evidence>
<dbReference type="CDD" id="cd10432">
    <property type="entry name" value="BI-1-like_bacterial"/>
    <property type="match status" value="1"/>
</dbReference>
<feature type="transmembrane region" description="Helical" evidence="6">
    <location>
        <begin position="82"/>
        <end position="102"/>
    </location>
</feature>
<dbReference type="EMBL" id="BAUP01000018">
    <property type="protein sequence ID" value="GAJ45736.1"/>
    <property type="molecule type" value="Genomic_DNA"/>
</dbReference>
<dbReference type="InterPro" id="IPR006214">
    <property type="entry name" value="Bax_inhibitor_1-related"/>
</dbReference>
<evidence type="ECO:0000313" key="7">
    <source>
        <dbReference type="EMBL" id="GAJ45736.1"/>
    </source>
</evidence>
<gene>
    <name evidence="7" type="ORF">HE1_00045</name>
</gene>
<feature type="transmembrane region" description="Helical" evidence="6">
    <location>
        <begin position="203"/>
        <end position="223"/>
    </location>
</feature>
<comment type="caution">
    <text evidence="7">The sequence shown here is derived from an EMBL/GenBank/DDBJ whole genome shotgun (WGS) entry which is preliminary data.</text>
</comment>
<evidence type="ECO:0008006" key="9">
    <source>
        <dbReference type="Google" id="ProtNLM"/>
    </source>
</evidence>
<evidence type="ECO:0000313" key="8">
    <source>
        <dbReference type="Proteomes" id="UP000024842"/>
    </source>
</evidence>
<keyword evidence="3 6" id="KW-0812">Transmembrane</keyword>
<feature type="transmembrane region" description="Helical" evidence="6">
    <location>
        <begin position="108"/>
        <end position="128"/>
    </location>
</feature>
<dbReference type="AlphaFoldDB" id="A0A023DWP5"/>
<keyword evidence="4 6" id="KW-1133">Transmembrane helix</keyword>
<dbReference type="RefSeq" id="WP_035543242.1">
    <property type="nucleotide sequence ID" value="NZ_BAUP01000018.1"/>
</dbReference>
<feature type="transmembrane region" description="Helical" evidence="6">
    <location>
        <begin position="50"/>
        <end position="70"/>
    </location>
</feature>
<dbReference type="OrthoDB" id="9793828at2"/>
<organism evidence="7 8">
    <name type="scientific">Holospora elegans E1</name>
    <dbReference type="NCBI Taxonomy" id="1427503"/>
    <lineage>
        <taxon>Bacteria</taxon>
        <taxon>Pseudomonadati</taxon>
        <taxon>Pseudomonadota</taxon>
        <taxon>Alphaproteobacteria</taxon>
        <taxon>Holosporales</taxon>
        <taxon>Holosporaceae</taxon>
        <taxon>Holospora</taxon>
    </lineage>
</organism>
<name>A0A023DWP5_9PROT</name>
<dbReference type="Proteomes" id="UP000024842">
    <property type="component" value="Unassembled WGS sequence"/>
</dbReference>
<keyword evidence="8" id="KW-1185">Reference proteome</keyword>